<dbReference type="GO" id="GO:0003700">
    <property type="term" value="F:DNA-binding transcription factor activity"/>
    <property type="evidence" value="ECO:0007669"/>
    <property type="project" value="TreeGrafter"/>
</dbReference>
<gene>
    <name evidence="7" type="ORF">J2793_005391</name>
</gene>
<keyword evidence="1" id="KW-0678">Repressor</keyword>
<dbReference type="SUPFAM" id="SSF46689">
    <property type="entry name" value="Homeodomain-like"/>
    <property type="match status" value="1"/>
</dbReference>
<keyword evidence="3 5" id="KW-0238">DNA-binding</keyword>
<dbReference type="Gene3D" id="1.10.357.10">
    <property type="entry name" value="Tetracycline Repressor, domain 2"/>
    <property type="match status" value="1"/>
</dbReference>
<dbReference type="InterPro" id="IPR009057">
    <property type="entry name" value="Homeodomain-like_sf"/>
</dbReference>
<evidence type="ECO:0000256" key="5">
    <source>
        <dbReference type="PROSITE-ProRule" id="PRU00335"/>
    </source>
</evidence>
<dbReference type="Pfam" id="PF17754">
    <property type="entry name" value="TetR_C_14"/>
    <property type="match status" value="1"/>
</dbReference>
<evidence type="ECO:0000256" key="1">
    <source>
        <dbReference type="ARBA" id="ARBA00022491"/>
    </source>
</evidence>
<reference evidence="7" key="1">
    <citation type="submission" date="2023-07" db="EMBL/GenBank/DDBJ databases">
        <title>Sorghum-associated microbial communities from plants grown in Nebraska, USA.</title>
        <authorList>
            <person name="Schachtman D."/>
        </authorList>
    </citation>
    <scope>NUCLEOTIDE SEQUENCE</scope>
    <source>
        <strain evidence="7">DS1061</strain>
    </source>
</reference>
<comment type="caution">
    <text evidence="7">The sequence shown here is derived from an EMBL/GenBank/DDBJ whole genome shotgun (WGS) entry which is preliminary data.</text>
</comment>
<dbReference type="EMBL" id="JAURTK010000007">
    <property type="protein sequence ID" value="MDP9649923.1"/>
    <property type="molecule type" value="Genomic_DNA"/>
</dbReference>
<dbReference type="PROSITE" id="PS01081">
    <property type="entry name" value="HTH_TETR_1"/>
    <property type="match status" value="1"/>
</dbReference>
<feature type="DNA-binding region" description="H-T-H motif" evidence="5">
    <location>
        <begin position="29"/>
        <end position="48"/>
    </location>
</feature>
<keyword evidence="2" id="KW-0805">Transcription regulation</keyword>
<evidence type="ECO:0000256" key="3">
    <source>
        <dbReference type="ARBA" id="ARBA00023125"/>
    </source>
</evidence>
<accession>A0AB73IIV0</accession>
<name>A0AB73IIV0_9BURK</name>
<keyword evidence="4" id="KW-0804">Transcription</keyword>
<dbReference type="RefSeq" id="WP_392395116.1">
    <property type="nucleotide sequence ID" value="NZ_JAURTK010000007.1"/>
</dbReference>
<dbReference type="Pfam" id="PF00440">
    <property type="entry name" value="TetR_N"/>
    <property type="match status" value="1"/>
</dbReference>
<organism evidence="7 8">
    <name type="scientific">Paraburkholderia caledonica</name>
    <dbReference type="NCBI Taxonomy" id="134536"/>
    <lineage>
        <taxon>Bacteria</taxon>
        <taxon>Pseudomonadati</taxon>
        <taxon>Pseudomonadota</taxon>
        <taxon>Betaproteobacteria</taxon>
        <taxon>Burkholderiales</taxon>
        <taxon>Burkholderiaceae</taxon>
        <taxon>Paraburkholderia</taxon>
    </lineage>
</organism>
<dbReference type="Proteomes" id="UP001229486">
    <property type="component" value="Unassembled WGS sequence"/>
</dbReference>
<feature type="domain" description="HTH tetR-type" evidence="6">
    <location>
        <begin position="6"/>
        <end position="66"/>
    </location>
</feature>
<evidence type="ECO:0000256" key="4">
    <source>
        <dbReference type="ARBA" id="ARBA00023163"/>
    </source>
</evidence>
<dbReference type="PANTHER" id="PTHR30055">
    <property type="entry name" value="HTH-TYPE TRANSCRIPTIONAL REGULATOR RUTR"/>
    <property type="match status" value="1"/>
</dbReference>
<evidence type="ECO:0000259" key="6">
    <source>
        <dbReference type="PROSITE" id="PS50977"/>
    </source>
</evidence>
<dbReference type="InterPro" id="IPR041347">
    <property type="entry name" value="MftR_C"/>
</dbReference>
<dbReference type="GO" id="GO:0000976">
    <property type="term" value="F:transcription cis-regulatory region binding"/>
    <property type="evidence" value="ECO:0007669"/>
    <property type="project" value="TreeGrafter"/>
</dbReference>
<dbReference type="InterPro" id="IPR001647">
    <property type="entry name" value="HTH_TetR"/>
</dbReference>
<dbReference type="PROSITE" id="PS50977">
    <property type="entry name" value="HTH_TETR_2"/>
    <property type="match status" value="1"/>
</dbReference>
<proteinExistence type="predicted"/>
<dbReference type="InterPro" id="IPR050109">
    <property type="entry name" value="HTH-type_TetR-like_transc_reg"/>
</dbReference>
<dbReference type="AlphaFoldDB" id="A0AB73IIV0"/>
<protein>
    <submittedName>
        <fullName evidence="7">AcrR family transcriptional regulator</fullName>
    </submittedName>
</protein>
<dbReference type="PANTHER" id="PTHR30055:SF238">
    <property type="entry name" value="MYCOFACTOCIN BIOSYNTHESIS TRANSCRIPTIONAL REGULATOR MFTR-RELATED"/>
    <property type="match status" value="1"/>
</dbReference>
<dbReference type="PRINTS" id="PR00455">
    <property type="entry name" value="HTHTETR"/>
</dbReference>
<evidence type="ECO:0000313" key="8">
    <source>
        <dbReference type="Proteomes" id="UP001229486"/>
    </source>
</evidence>
<sequence length="188" mass="20505">MGRWEPNAEQRFLVAAIELFKEVGFEGTTVAAIAQRAGLTARTFFRYFTDKREVLFKGSEQLQQTMVDALTQAPADASAIDAVAAALATAGEFFTAERRPYARVRHAVIAANPELHERELIKLATLSGALADALRLRGVQEPDASLVAEAGIAVFRVAFGQWIADAEERAYGEIVNEALVRLRTLASL</sequence>
<evidence type="ECO:0000256" key="2">
    <source>
        <dbReference type="ARBA" id="ARBA00023015"/>
    </source>
</evidence>
<evidence type="ECO:0000313" key="7">
    <source>
        <dbReference type="EMBL" id="MDP9649923.1"/>
    </source>
</evidence>
<dbReference type="InterPro" id="IPR023772">
    <property type="entry name" value="DNA-bd_HTH_TetR-type_CS"/>
</dbReference>